<reference evidence="1" key="1">
    <citation type="submission" date="2020-04" db="EMBL/GenBank/DDBJ databases">
        <authorList>
            <person name="Chiriac C."/>
            <person name="Salcher M."/>
            <person name="Ghai R."/>
            <person name="Kavagutti S V."/>
        </authorList>
    </citation>
    <scope>NUCLEOTIDE SEQUENCE</scope>
</reference>
<evidence type="ECO:0000313" key="1">
    <source>
        <dbReference type="EMBL" id="CAB4134218.1"/>
    </source>
</evidence>
<gene>
    <name evidence="1" type="ORF">UFOVP273_29</name>
</gene>
<accession>A0A6J5LHZ5</accession>
<proteinExistence type="predicted"/>
<protein>
    <submittedName>
        <fullName evidence="1">Uncharacterized protein</fullName>
    </submittedName>
</protein>
<organism evidence="1">
    <name type="scientific">uncultured Caudovirales phage</name>
    <dbReference type="NCBI Taxonomy" id="2100421"/>
    <lineage>
        <taxon>Viruses</taxon>
        <taxon>Duplodnaviria</taxon>
        <taxon>Heunggongvirae</taxon>
        <taxon>Uroviricota</taxon>
        <taxon>Caudoviricetes</taxon>
        <taxon>Peduoviridae</taxon>
        <taxon>Maltschvirus</taxon>
        <taxon>Maltschvirus maltsch</taxon>
    </lineage>
</organism>
<name>A0A6J5LHZ5_9CAUD</name>
<dbReference type="EMBL" id="LR796284">
    <property type="protein sequence ID" value="CAB4134218.1"/>
    <property type="molecule type" value="Genomic_DNA"/>
</dbReference>
<sequence length="113" mass="12915">MSNYDKFINDSTGKELLKKHSLNEKGVWRVRGGDSNCDLGGTHYMPELGIFEGRLQDVLEYAVDIKRFWSWGPGDITKVTITKIDQFSAENRRKLLARKAELEAELKAIGERL</sequence>